<name>A0A438CP59_VITVI</name>
<feature type="compositionally biased region" description="Low complexity" evidence="2">
    <location>
        <begin position="413"/>
        <end position="429"/>
    </location>
</feature>
<evidence type="ECO:0008006" key="7">
    <source>
        <dbReference type="Google" id="ProtNLM"/>
    </source>
</evidence>
<dbReference type="Proteomes" id="UP000288805">
    <property type="component" value="Unassembled WGS sequence"/>
</dbReference>
<gene>
    <name evidence="5" type="ORF">CK203_116556</name>
</gene>
<feature type="compositionally biased region" description="Low complexity" evidence="2">
    <location>
        <begin position="540"/>
        <end position="557"/>
    </location>
</feature>
<dbReference type="InterPro" id="IPR004252">
    <property type="entry name" value="Probable_transposase_24"/>
</dbReference>
<dbReference type="InterPro" id="IPR025452">
    <property type="entry name" value="DUF4218"/>
</dbReference>
<proteinExistence type="predicted"/>
<dbReference type="AlphaFoldDB" id="A0A438CP59"/>
<dbReference type="Pfam" id="PF13960">
    <property type="entry name" value="DUF4218"/>
    <property type="match status" value="1"/>
</dbReference>
<reference evidence="5 6" key="1">
    <citation type="journal article" date="2018" name="PLoS Genet.">
        <title>Population sequencing reveals clonal diversity and ancestral inbreeding in the grapevine cultivar Chardonnay.</title>
        <authorList>
            <person name="Roach M.J."/>
            <person name="Johnson D.L."/>
            <person name="Bohlmann J."/>
            <person name="van Vuuren H.J."/>
            <person name="Jones S.J."/>
            <person name="Pretorius I.S."/>
            <person name="Schmidt S.A."/>
            <person name="Borneman A.R."/>
        </authorList>
    </citation>
    <scope>NUCLEOTIDE SEQUENCE [LARGE SCALE GENOMIC DNA]</scope>
    <source>
        <strain evidence="6">cv. Chardonnay</strain>
        <tissue evidence="5">Leaf</tissue>
    </source>
</reference>
<dbReference type="EMBL" id="QGNW01002154">
    <property type="protein sequence ID" value="RVW24995.1"/>
    <property type="molecule type" value="Genomic_DNA"/>
</dbReference>
<protein>
    <recommendedName>
        <fullName evidence="7">Transposase-associated domain-containing protein</fullName>
    </recommendedName>
</protein>
<feature type="region of interest" description="Disordered" evidence="2">
    <location>
        <begin position="413"/>
        <end position="433"/>
    </location>
</feature>
<evidence type="ECO:0000313" key="5">
    <source>
        <dbReference type="EMBL" id="RVW24995.1"/>
    </source>
</evidence>
<feature type="domain" description="Transposase-associated" evidence="4">
    <location>
        <begin position="5"/>
        <end position="77"/>
    </location>
</feature>
<dbReference type="Pfam" id="PF03004">
    <property type="entry name" value="Transposase_24"/>
    <property type="match status" value="1"/>
</dbReference>
<sequence length="698" mass="80885">MPIDKSWMQKSRVSSEYHKGVLEFLDFAFTNAPGKEMLPCPCIRCNNCVMQKREIMYDHLLDNGIARNYVRWLMHGEYEFCEPANTSTNESDMHDEMEEMLNDAFGMSMPNEESERSPHVHEEFEKPNKDANKFYNLLREADHELYPGCKKFTKLSFIIRLFHMKCLNGWSNKSFTMLLELLKEALPEDGNRVMISTDEFTKSVKKKKIPAKVLRYFPLKPRLQRLYMSSKTASHMKWHVDGRMEGEMMRHPVDSLAWKNFDNVHPSFALEPRNVRLGLASDEHLENDIIVTLCKLERIFPPSFFDVMVHLPIHLASEAKIVGPVQYRWMYPIERYLRTLKSYVRNRVVQKVLLQREVSSFASARDKNPIPGHVSYYGVLTDEMSHRRGRVQIVSQEDELDNLQQLLDIQPAATTTPSSSDPSDSSDPSVVDEERLCHRPPHLSDDDWRWLIHFWGTPEAKDISEKNKANRAKQVIKHTSGSKSYAQIRYEQAQKKDDRSEPNRIEMFALTHTRKDGTPVDDHSKEIMDQFQQLLSQPEGTSSSTSASSGASTSVSSTSVASTYVDEIYTQVMGPERHGRVRGYGYGPTPTSIFGSTSRRRSGVILSTQLENAQEMLIAAEQKFTTATEELTNVKDELSHVKETFEERLIEVQKKTREEVKEEFEEKMMEMQRKMQAQMQAQIQEQMMQMMQQFQQKQ</sequence>
<keyword evidence="1" id="KW-0175">Coiled coil</keyword>
<dbReference type="Pfam" id="PF02992">
    <property type="entry name" value="Transposase_21"/>
    <property type="match status" value="1"/>
</dbReference>
<accession>A0A438CP59</accession>
<dbReference type="PANTHER" id="PTHR10775:SF182">
    <property type="entry name" value="TRANSPOSON, EN_SPM-LIKE, TRANSPOSASE-ASSOCIATED DOMAIN PROTEIN-RELATED"/>
    <property type="match status" value="1"/>
</dbReference>
<dbReference type="PANTHER" id="PTHR10775">
    <property type="entry name" value="OS08G0208400 PROTEIN"/>
    <property type="match status" value="1"/>
</dbReference>
<feature type="coiled-coil region" evidence="1">
    <location>
        <begin position="610"/>
        <end position="681"/>
    </location>
</feature>
<evidence type="ECO:0000259" key="4">
    <source>
        <dbReference type="Pfam" id="PF13963"/>
    </source>
</evidence>
<organism evidence="5 6">
    <name type="scientific">Vitis vinifera</name>
    <name type="common">Grape</name>
    <dbReference type="NCBI Taxonomy" id="29760"/>
    <lineage>
        <taxon>Eukaryota</taxon>
        <taxon>Viridiplantae</taxon>
        <taxon>Streptophyta</taxon>
        <taxon>Embryophyta</taxon>
        <taxon>Tracheophyta</taxon>
        <taxon>Spermatophyta</taxon>
        <taxon>Magnoliopsida</taxon>
        <taxon>eudicotyledons</taxon>
        <taxon>Gunneridae</taxon>
        <taxon>Pentapetalae</taxon>
        <taxon>rosids</taxon>
        <taxon>Vitales</taxon>
        <taxon>Vitaceae</taxon>
        <taxon>Viteae</taxon>
        <taxon>Vitis</taxon>
    </lineage>
</organism>
<feature type="region of interest" description="Disordered" evidence="2">
    <location>
        <begin position="533"/>
        <end position="557"/>
    </location>
</feature>
<evidence type="ECO:0000256" key="2">
    <source>
        <dbReference type="SAM" id="MobiDB-lite"/>
    </source>
</evidence>
<dbReference type="InterPro" id="IPR004242">
    <property type="entry name" value="Transposase_21"/>
</dbReference>
<evidence type="ECO:0000313" key="6">
    <source>
        <dbReference type="Proteomes" id="UP000288805"/>
    </source>
</evidence>
<evidence type="ECO:0000259" key="3">
    <source>
        <dbReference type="Pfam" id="PF13960"/>
    </source>
</evidence>
<evidence type="ECO:0000256" key="1">
    <source>
        <dbReference type="SAM" id="Coils"/>
    </source>
</evidence>
<dbReference type="InterPro" id="IPR029480">
    <property type="entry name" value="Transpos_assoc"/>
</dbReference>
<comment type="caution">
    <text evidence="5">The sequence shown here is derived from an EMBL/GenBank/DDBJ whole genome shotgun (WGS) entry which is preliminary data.</text>
</comment>
<dbReference type="Pfam" id="PF13963">
    <property type="entry name" value="Transpos_assoc"/>
    <property type="match status" value="1"/>
</dbReference>
<feature type="domain" description="DUF4218" evidence="3">
    <location>
        <begin position="283"/>
        <end position="349"/>
    </location>
</feature>